<keyword evidence="8" id="KW-1185">Reference proteome</keyword>
<evidence type="ECO:0000256" key="2">
    <source>
        <dbReference type="ARBA" id="ARBA00022692"/>
    </source>
</evidence>
<evidence type="ECO:0000256" key="4">
    <source>
        <dbReference type="ARBA" id="ARBA00023136"/>
    </source>
</evidence>
<dbReference type="Proteomes" id="UP000029278">
    <property type="component" value="Unassembled WGS sequence"/>
</dbReference>
<accession>A0A090ZC27</accession>
<dbReference type="GeneID" id="77007148"/>
<dbReference type="Pfam" id="PF13564">
    <property type="entry name" value="DoxX_2"/>
    <property type="match status" value="1"/>
</dbReference>
<organism evidence="6 8">
    <name type="scientific">Paenibacillus macerans</name>
    <name type="common">Bacillus macerans</name>
    <dbReference type="NCBI Taxonomy" id="44252"/>
    <lineage>
        <taxon>Bacteria</taxon>
        <taxon>Bacillati</taxon>
        <taxon>Bacillota</taxon>
        <taxon>Bacilli</taxon>
        <taxon>Bacillales</taxon>
        <taxon>Paenibacillaceae</taxon>
        <taxon>Paenibacillus</taxon>
    </lineage>
</organism>
<evidence type="ECO:0000313" key="9">
    <source>
        <dbReference type="Proteomes" id="UP000442469"/>
    </source>
</evidence>
<feature type="transmembrane region" description="Helical" evidence="5">
    <location>
        <begin position="67"/>
        <end position="87"/>
    </location>
</feature>
<dbReference type="OrthoDB" id="3385086at2"/>
<sequence>MNVALWVVQILLALIFLIGGWMKIFMYNKVYEMWPWVKDSPKAFVTFVGCVDLLAGLGVILPQLTGMLPWLTPLAALGASVILTLAVALHIKRKEMKDVIPNLVFLALAVFVTVGRFY</sequence>
<evidence type="ECO:0000313" key="6">
    <source>
        <dbReference type="EMBL" id="KFN08844.1"/>
    </source>
</evidence>
<dbReference type="PATRIC" id="fig|44252.3.peg.2741"/>
<dbReference type="Proteomes" id="UP000442469">
    <property type="component" value="Unassembled WGS sequence"/>
</dbReference>
<evidence type="ECO:0000256" key="3">
    <source>
        <dbReference type="ARBA" id="ARBA00022989"/>
    </source>
</evidence>
<evidence type="ECO:0000256" key="5">
    <source>
        <dbReference type="SAM" id="Phobius"/>
    </source>
</evidence>
<gene>
    <name evidence="6" type="ORF">DJ90_5127</name>
    <name evidence="7" type="ORF">GNQ08_02955</name>
</gene>
<dbReference type="EMBL" id="JMQA01000025">
    <property type="protein sequence ID" value="KFN08844.1"/>
    <property type="molecule type" value="Genomic_DNA"/>
</dbReference>
<reference evidence="6 8" key="1">
    <citation type="submission" date="2014-04" db="EMBL/GenBank/DDBJ databases">
        <authorList>
            <person name="Bishop-Lilly K.A."/>
            <person name="Broomall S.M."/>
            <person name="Chain P.S."/>
            <person name="Chertkov O."/>
            <person name="Coyne S.R."/>
            <person name="Daligault H.E."/>
            <person name="Davenport K.W."/>
            <person name="Erkkila T."/>
            <person name="Frey K.G."/>
            <person name="Gibbons H.S."/>
            <person name="Gu W."/>
            <person name="Jaissle J."/>
            <person name="Johnson S.L."/>
            <person name="Koroleva G.I."/>
            <person name="Ladner J.T."/>
            <person name="Lo C.-C."/>
            <person name="Minogue T.D."/>
            <person name="Munk C."/>
            <person name="Palacios G.F."/>
            <person name="Redden C.L."/>
            <person name="Rosenzweig C.N."/>
            <person name="Scholz M.B."/>
            <person name="Teshima H."/>
            <person name="Xu Y."/>
        </authorList>
    </citation>
    <scope>NUCLEOTIDE SEQUENCE [LARGE SCALE GENOMIC DNA]</scope>
    <source>
        <strain evidence="6 8">8244</strain>
    </source>
</reference>
<dbReference type="STRING" id="44252.DJ90_5127"/>
<dbReference type="HOGENOM" id="CLU_126433_0_0_9"/>
<evidence type="ECO:0000313" key="8">
    <source>
        <dbReference type="Proteomes" id="UP000029278"/>
    </source>
</evidence>
<dbReference type="RefSeq" id="WP_036622895.1">
    <property type="nucleotide sequence ID" value="NZ_BGML01000003.1"/>
</dbReference>
<keyword evidence="2 5" id="KW-0812">Transmembrane</keyword>
<dbReference type="InterPro" id="IPR032808">
    <property type="entry name" value="DoxX"/>
</dbReference>
<keyword evidence="4 5" id="KW-0472">Membrane</keyword>
<name>A0A090ZC27_PAEMA</name>
<feature type="transmembrane region" description="Helical" evidence="5">
    <location>
        <begin position="43"/>
        <end position="61"/>
    </location>
</feature>
<proteinExistence type="predicted"/>
<dbReference type="EMBL" id="WNZZ01000002">
    <property type="protein sequence ID" value="MUG21390.1"/>
    <property type="molecule type" value="Genomic_DNA"/>
</dbReference>
<feature type="transmembrane region" description="Helical" evidence="5">
    <location>
        <begin position="99"/>
        <end position="117"/>
    </location>
</feature>
<dbReference type="AlphaFoldDB" id="A0A090ZC27"/>
<reference evidence="7 9" key="2">
    <citation type="submission" date="2019-11" db="EMBL/GenBank/DDBJ databases">
        <title>Draft genome sequences of five Paenibacillus species of dairy origin.</title>
        <authorList>
            <person name="Olajide A.M."/>
            <person name="Chen S."/>
            <person name="Lapointe G."/>
        </authorList>
    </citation>
    <scope>NUCLEOTIDE SEQUENCE [LARGE SCALE GENOMIC DNA]</scope>
    <source>
        <strain evidence="7 9">3CT49</strain>
    </source>
</reference>
<keyword evidence="3 5" id="KW-1133">Transmembrane helix</keyword>
<protein>
    <submittedName>
        <fullName evidence="7">DoxX family protein</fullName>
    </submittedName>
    <submittedName>
        <fullName evidence="6">DoxX-like family protein</fullName>
    </submittedName>
</protein>
<comment type="caution">
    <text evidence="6">The sequence shown here is derived from an EMBL/GenBank/DDBJ whole genome shotgun (WGS) entry which is preliminary data.</text>
</comment>
<dbReference type="GO" id="GO:0016020">
    <property type="term" value="C:membrane"/>
    <property type="evidence" value="ECO:0007669"/>
    <property type="project" value="UniProtKB-SubCell"/>
</dbReference>
<comment type="subcellular location">
    <subcellularLocation>
        <location evidence="1">Membrane</location>
        <topology evidence="1">Multi-pass membrane protein</topology>
    </subcellularLocation>
</comment>
<feature type="transmembrane region" description="Helical" evidence="5">
    <location>
        <begin position="6"/>
        <end position="22"/>
    </location>
</feature>
<evidence type="ECO:0000256" key="1">
    <source>
        <dbReference type="ARBA" id="ARBA00004141"/>
    </source>
</evidence>
<evidence type="ECO:0000313" key="7">
    <source>
        <dbReference type="EMBL" id="MUG21390.1"/>
    </source>
</evidence>